<organism evidence="1 2">
    <name type="scientific">Acaulospora colombiana</name>
    <dbReference type="NCBI Taxonomy" id="27376"/>
    <lineage>
        <taxon>Eukaryota</taxon>
        <taxon>Fungi</taxon>
        <taxon>Fungi incertae sedis</taxon>
        <taxon>Mucoromycota</taxon>
        <taxon>Glomeromycotina</taxon>
        <taxon>Glomeromycetes</taxon>
        <taxon>Diversisporales</taxon>
        <taxon>Acaulosporaceae</taxon>
        <taxon>Acaulospora</taxon>
    </lineage>
</organism>
<dbReference type="Proteomes" id="UP000789525">
    <property type="component" value="Unassembled WGS sequence"/>
</dbReference>
<dbReference type="EMBL" id="CAJVPT010012728">
    <property type="protein sequence ID" value="CAG8589613.1"/>
    <property type="molecule type" value="Genomic_DNA"/>
</dbReference>
<evidence type="ECO:0000313" key="1">
    <source>
        <dbReference type="EMBL" id="CAG8589613.1"/>
    </source>
</evidence>
<proteinExistence type="predicted"/>
<protein>
    <submittedName>
        <fullName evidence="1">10914_t:CDS:1</fullName>
    </submittedName>
</protein>
<reference evidence="1" key="1">
    <citation type="submission" date="2021-06" db="EMBL/GenBank/DDBJ databases">
        <authorList>
            <person name="Kallberg Y."/>
            <person name="Tangrot J."/>
            <person name="Rosling A."/>
        </authorList>
    </citation>
    <scope>NUCLEOTIDE SEQUENCE</scope>
    <source>
        <strain evidence="1">CL356</strain>
    </source>
</reference>
<name>A0ACA9MIT5_9GLOM</name>
<keyword evidence="2" id="KW-1185">Reference proteome</keyword>
<accession>A0ACA9MIT5</accession>
<comment type="caution">
    <text evidence="1">The sequence shown here is derived from an EMBL/GenBank/DDBJ whole genome shotgun (WGS) entry which is preliminary data.</text>
</comment>
<evidence type="ECO:0000313" key="2">
    <source>
        <dbReference type="Proteomes" id="UP000789525"/>
    </source>
</evidence>
<sequence length="225" mass="25325">MYSIVPSLTSSESLADLSFGACTPQPRSNPCLVSQVLQHQIPSANLTTSNFISNNNALSPLVEVLATTTPSMHGRAVFQFTQEQEIRALMDHYRTTFLYHLFLTPSSADVDIPTIVAVFWLALEPAERRDWEELARDICSVHAQLIDLFGNGVIFDGNLWEERKRYHVRSVYLKWVGYQALHRLDINVDPISHTKVRDKDSIGNTATGPSQVDLGHCNRDTKEDI</sequence>
<gene>
    <name evidence="1" type="ORF">ACOLOM_LOCUS6271</name>
</gene>